<dbReference type="PANTHER" id="PTHR32419:SF6">
    <property type="entry name" value="GLUTATHIONE S-TRANSFERASE OMEGA-LIKE 1-RELATED"/>
    <property type="match status" value="1"/>
</dbReference>
<dbReference type="PIRSF" id="PIRSF015753">
    <property type="entry name" value="GST"/>
    <property type="match status" value="1"/>
</dbReference>
<gene>
    <name evidence="2" type="ORF">ACFPQ6_05035</name>
</gene>
<dbReference type="SFLD" id="SFLDS00019">
    <property type="entry name" value="Glutathione_Transferase_(cytos"/>
    <property type="match status" value="1"/>
</dbReference>
<organism evidence="2 3">
    <name type="scientific">Deinococcus petrolearius</name>
    <dbReference type="NCBI Taxonomy" id="1751295"/>
    <lineage>
        <taxon>Bacteria</taxon>
        <taxon>Thermotogati</taxon>
        <taxon>Deinococcota</taxon>
        <taxon>Deinococci</taxon>
        <taxon>Deinococcales</taxon>
        <taxon>Deinococcaceae</taxon>
        <taxon>Deinococcus</taxon>
    </lineage>
</organism>
<dbReference type="PANTHER" id="PTHR32419">
    <property type="entry name" value="GLUTATHIONYL-HYDROQUINONE REDUCTASE"/>
    <property type="match status" value="1"/>
</dbReference>
<dbReference type="SFLD" id="SFLDG01206">
    <property type="entry name" value="Xi.1"/>
    <property type="match status" value="1"/>
</dbReference>
<dbReference type="SUPFAM" id="SSF52833">
    <property type="entry name" value="Thioredoxin-like"/>
    <property type="match status" value="1"/>
</dbReference>
<dbReference type="InterPro" id="IPR016639">
    <property type="entry name" value="GST_Omega/GSH"/>
</dbReference>
<evidence type="ECO:0000313" key="3">
    <source>
        <dbReference type="Proteomes" id="UP001595979"/>
    </source>
</evidence>
<keyword evidence="3" id="KW-1185">Reference proteome</keyword>
<protein>
    <submittedName>
        <fullName evidence="2">Glutathione S-transferase family protein</fullName>
        <ecNumber evidence="2">1.8.5.-</ecNumber>
    </submittedName>
</protein>
<evidence type="ECO:0000259" key="1">
    <source>
        <dbReference type="PROSITE" id="PS50405"/>
    </source>
</evidence>
<dbReference type="InterPro" id="IPR040079">
    <property type="entry name" value="Glutathione_S-Trfase"/>
</dbReference>
<dbReference type="PROSITE" id="PS50405">
    <property type="entry name" value="GST_CTER"/>
    <property type="match status" value="1"/>
</dbReference>
<proteinExistence type="predicted"/>
<name>A0ABW1DG94_9DEIO</name>
<sequence length="313" mass="35502">MTSQFPAETSATGAFVRQKYQFQGRFSRDGSTPFPAEAGRYRLYVSLACPWAHRAVIVRGLLGLEDTISMAVVDPVRDERGWALRDGPGHSSDGVCGFEFLSEAYLRTDPGYQGRYTVPCIWDTVTKQLVTNNYPDITLDFETQFVDFQGPGAPDLYPEALRPEIDALNAVIYTDVNDGVYKAGFAASQAPYEEAVTRLFARLDALEEHLSDRRYLVGGQLTEADIRLFTTLVRFDAVYVGHFKCNLRRLVDYPNLWGYARDLFQRPGFRETVNFDHIKRHYYMTHERLNPSGVVPLGPISDWDAPHDRARLP</sequence>
<accession>A0ABW1DG94</accession>
<dbReference type="Proteomes" id="UP001595979">
    <property type="component" value="Unassembled WGS sequence"/>
</dbReference>
<dbReference type="Gene3D" id="1.20.1050.10">
    <property type="match status" value="1"/>
</dbReference>
<dbReference type="SFLD" id="SFLDG01148">
    <property type="entry name" value="Xi_(cytGST)"/>
    <property type="match status" value="1"/>
</dbReference>
<evidence type="ECO:0000313" key="2">
    <source>
        <dbReference type="EMBL" id="MFC5847666.1"/>
    </source>
</evidence>
<dbReference type="SUPFAM" id="SSF47616">
    <property type="entry name" value="GST C-terminal domain-like"/>
    <property type="match status" value="1"/>
</dbReference>
<dbReference type="Pfam" id="PF13410">
    <property type="entry name" value="GST_C_2"/>
    <property type="match status" value="1"/>
</dbReference>
<dbReference type="Gene3D" id="3.40.30.10">
    <property type="entry name" value="Glutaredoxin"/>
    <property type="match status" value="1"/>
</dbReference>
<dbReference type="InterPro" id="IPR036249">
    <property type="entry name" value="Thioredoxin-like_sf"/>
</dbReference>
<keyword evidence="2" id="KW-0560">Oxidoreductase</keyword>
<dbReference type="InterPro" id="IPR047047">
    <property type="entry name" value="GST_Omega-like_C"/>
</dbReference>
<dbReference type="InterPro" id="IPR010987">
    <property type="entry name" value="Glutathione-S-Trfase_C-like"/>
</dbReference>
<reference evidence="3" key="1">
    <citation type="journal article" date="2019" name="Int. J. Syst. Evol. Microbiol.">
        <title>The Global Catalogue of Microorganisms (GCM) 10K type strain sequencing project: providing services to taxonomists for standard genome sequencing and annotation.</title>
        <authorList>
            <consortium name="The Broad Institute Genomics Platform"/>
            <consortium name="The Broad Institute Genome Sequencing Center for Infectious Disease"/>
            <person name="Wu L."/>
            <person name="Ma J."/>
        </authorList>
    </citation>
    <scope>NUCLEOTIDE SEQUENCE [LARGE SCALE GENOMIC DNA]</scope>
    <source>
        <strain evidence="3">CGMCC 1.15053</strain>
    </source>
</reference>
<dbReference type="RefSeq" id="WP_380047006.1">
    <property type="nucleotide sequence ID" value="NZ_JBHSOH010000005.1"/>
</dbReference>
<dbReference type="InterPro" id="IPR036282">
    <property type="entry name" value="Glutathione-S-Trfase_C_sf"/>
</dbReference>
<comment type="caution">
    <text evidence="2">The sequence shown here is derived from an EMBL/GenBank/DDBJ whole genome shotgun (WGS) entry which is preliminary data.</text>
</comment>
<dbReference type="GO" id="GO:0016491">
    <property type="term" value="F:oxidoreductase activity"/>
    <property type="evidence" value="ECO:0007669"/>
    <property type="project" value="UniProtKB-KW"/>
</dbReference>
<feature type="domain" description="GST C-terminal" evidence="1">
    <location>
        <begin position="158"/>
        <end position="282"/>
    </location>
</feature>
<dbReference type="EC" id="1.8.5.-" evidence="2"/>
<dbReference type="CDD" id="cd03190">
    <property type="entry name" value="GST_C_Omega_like"/>
    <property type="match status" value="1"/>
</dbReference>
<dbReference type="EMBL" id="JBHSOH010000005">
    <property type="protein sequence ID" value="MFC5847666.1"/>
    <property type="molecule type" value="Genomic_DNA"/>
</dbReference>